<feature type="region of interest" description="Disordered" evidence="3">
    <location>
        <begin position="41"/>
        <end position="67"/>
    </location>
</feature>
<evidence type="ECO:0000256" key="2">
    <source>
        <dbReference type="ARBA" id="ARBA00038471"/>
    </source>
</evidence>
<dbReference type="KEGG" id="dzi:111298305"/>
<organism evidence="6 7">
    <name type="scientific">Durio zibethinus</name>
    <name type="common">Durian</name>
    <dbReference type="NCBI Taxonomy" id="66656"/>
    <lineage>
        <taxon>Eukaryota</taxon>
        <taxon>Viridiplantae</taxon>
        <taxon>Streptophyta</taxon>
        <taxon>Embryophyta</taxon>
        <taxon>Tracheophyta</taxon>
        <taxon>Spermatophyta</taxon>
        <taxon>Magnoliopsida</taxon>
        <taxon>eudicotyledons</taxon>
        <taxon>Gunneridae</taxon>
        <taxon>Pentapetalae</taxon>
        <taxon>rosids</taxon>
        <taxon>malvids</taxon>
        <taxon>Malvales</taxon>
        <taxon>Malvaceae</taxon>
        <taxon>Helicteroideae</taxon>
        <taxon>Durio</taxon>
    </lineage>
</organism>
<dbReference type="RefSeq" id="XP_022748814.1">
    <property type="nucleotide sequence ID" value="XM_022893079.1"/>
</dbReference>
<dbReference type="InterPro" id="IPR035513">
    <property type="entry name" value="Invertase/methylesterase_inhib"/>
</dbReference>
<dbReference type="OrthoDB" id="770764at2759"/>
<keyword evidence="6" id="KW-1185">Reference proteome</keyword>
<dbReference type="SUPFAM" id="SSF101148">
    <property type="entry name" value="Plant invertase/pectin methylesterase inhibitor"/>
    <property type="match status" value="1"/>
</dbReference>
<feature type="signal peptide" evidence="4">
    <location>
        <begin position="1"/>
        <end position="25"/>
    </location>
</feature>
<dbReference type="SMART" id="SM00856">
    <property type="entry name" value="PMEI"/>
    <property type="match status" value="1"/>
</dbReference>
<feature type="domain" description="Pectinesterase inhibitor" evidence="5">
    <location>
        <begin position="93"/>
        <end position="242"/>
    </location>
</feature>
<dbReference type="InterPro" id="IPR051955">
    <property type="entry name" value="PME_Inhibitor"/>
</dbReference>
<evidence type="ECO:0000313" key="6">
    <source>
        <dbReference type="Proteomes" id="UP000515121"/>
    </source>
</evidence>
<dbReference type="GeneID" id="111298305"/>
<proteinExistence type="inferred from homology"/>
<sequence>MEPKNNKTLLVFLLWCITLFNYARAFCVPCNQSHPKLPSFHSFPPKLQPPPSHPPQETPDSSPESLSLKSKLPTIKISLPTVSLNVGKGVQTVSDPRIKSVCDKTDQPALCLACIAPFFNGKSDLLSVIEMLIKAGTKQTKRAIATAAKMAKYPKSNPKTVSRLNDCMESYDDALGNMQEAIDAIPVKDVGTISTMVSAAISDYGTCDDGFTGQPNPIPEGVSPMTKINKNLINIAGIILAVANMIP</sequence>
<protein>
    <submittedName>
        <fullName evidence="7">Pectinesterase inhibitor-like</fullName>
    </submittedName>
</protein>
<evidence type="ECO:0000256" key="3">
    <source>
        <dbReference type="SAM" id="MobiDB-lite"/>
    </source>
</evidence>
<dbReference type="PANTHER" id="PTHR31080:SF68">
    <property type="entry name" value="PLANT INVERTASE_PECTIN METHYLESTERASE INHIBITOR SUPERFAMILY PROTEIN"/>
    <property type="match status" value="1"/>
</dbReference>
<evidence type="ECO:0000313" key="7">
    <source>
        <dbReference type="RefSeq" id="XP_022748814.1"/>
    </source>
</evidence>
<dbReference type="NCBIfam" id="TIGR01614">
    <property type="entry name" value="PME_inhib"/>
    <property type="match status" value="1"/>
</dbReference>
<feature type="compositionally biased region" description="Pro residues" evidence="3">
    <location>
        <begin position="46"/>
        <end position="57"/>
    </location>
</feature>
<dbReference type="AlphaFoldDB" id="A0A6P5Z7R8"/>
<dbReference type="PANTHER" id="PTHR31080">
    <property type="entry name" value="PECTINESTERASE INHIBITOR-LIKE"/>
    <property type="match status" value="1"/>
</dbReference>
<gene>
    <name evidence="7" type="primary">LOC111298305</name>
</gene>
<dbReference type="InterPro" id="IPR006501">
    <property type="entry name" value="Pectinesterase_inhib_dom"/>
</dbReference>
<comment type="similarity">
    <text evidence="2">Belongs to the PMEI family.</text>
</comment>
<dbReference type="Gene3D" id="1.20.140.40">
    <property type="entry name" value="Invertase/pectin methylesterase inhibitor family protein"/>
    <property type="match status" value="1"/>
</dbReference>
<dbReference type="CDD" id="cd15800">
    <property type="entry name" value="PMEI-like_2"/>
    <property type="match status" value="1"/>
</dbReference>
<evidence type="ECO:0000256" key="1">
    <source>
        <dbReference type="ARBA" id="ARBA00022729"/>
    </source>
</evidence>
<dbReference type="GO" id="GO:0004857">
    <property type="term" value="F:enzyme inhibitor activity"/>
    <property type="evidence" value="ECO:0007669"/>
    <property type="project" value="InterPro"/>
</dbReference>
<keyword evidence="1 4" id="KW-0732">Signal</keyword>
<name>A0A6P5Z7R8_DURZI</name>
<accession>A0A6P5Z7R8</accession>
<feature type="chain" id="PRO_5028229333" evidence="4">
    <location>
        <begin position="26"/>
        <end position="247"/>
    </location>
</feature>
<evidence type="ECO:0000256" key="4">
    <source>
        <dbReference type="SAM" id="SignalP"/>
    </source>
</evidence>
<dbReference type="Proteomes" id="UP000515121">
    <property type="component" value="Unplaced"/>
</dbReference>
<evidence type="ECO:0000259" key="5">
    <source>
        <dbReference type="SMART" id="SM00856"/>
    </source>
</evidence>
<reference evidence="7" key="1">
    <citation type="submission" date="2025-08" db="UniProtKB">
        <authorList>
            <consortium name="RefSeq"/>
        </authorList>
    </citation>
    <scope>IDENTIFICATION</scope>
    <source>
        <tissue evidence="7">Fruit stalk</tissue>
    </source>
</reference>
<dbReference type="Pfam" id="PF04043">
    <property type="entry name" value="PMEI"/>
    <property type="match status" value="1"/>
</dbReference>